<dbReference type="Pfam" id="PF04199">
    <property type="entry name" value="Cyclase"/>
    <property type="match status" value="1"/>
</dbReference>
<dbReference type="EC" id="3.5.-.-" evidence="1"/>
<dbReference type="RefSeq" id="WP_069954207.1">
    <property type="nucleotide sequence ID" value="NZ_CP012886.2"/>
</dbReference>
<protein>
    <submittedName>
        <fullName evidence="1">Cyclase family protein</fullName>
        <ecNumber evidence="1">3.5.-.-</ecNumber>
    </submittedName>
</protein>
<reference evidence="1 2" key="2">
    <citation type="submission" date="2023-06" db="EMBL/GenBank/DDBJ databases">
        <title>Itaconate inhibition of nontuberculous mycobacteria.</title>
        <authorList>
            <person name="Breen P."/>
            <person name="Zimbric M."/>
            <person name="Caverly L."/>
        </authorList>
    </citation>
    <scope>NUCLEOTIDE SEQUENCE [LARGE SCALE GENOMIC DNA]</scope>
    <source>
        <strain evidence="1 2">FLAC1071</strain>
    </source>
</reference>
<gene>
    <name evidence="1" type="ORF">QRB35_21945</name>
</gene>
<dbReference type="PANTHER" id="PTHR31118">
    <property type="entry name" value="CYCLASE-LIKE PROTEIN 2"/>
    <property type="match status" value="1"/>
</dbReference>
<reference evidence="2" key="1">
    <citation type="submission" date="2023-06" db="EMBL/GenBank/DDBJ databases">
        <title>Itaconate inhibition of nontuberculous mycobacteria.</title>
        <authorList>
            <person name="Spilker T."/>
        </authorList>
    </citation>
    <scope>NUCLEOTIDE SEQUENCE [LARGE SCALE GENOMIC DNA]</scope>
    <source>
        <strain evidence="2">FLAC1071</strain>
    </source>
</reference>
<dbReference type="PANTHER" id="PTHR31118:SF12">
    <property type="entry name" value="CYCLASE-LIKE PROTEIN 2"/>
    <property type="match status" value="1"/>
</dbReference>
<dbReference type="InterPro" id="IPR007325">
    <property type="entry name" value="KFase/CYL"/>
</dbReference>
<accession>A0ABT7P6G5</accession>
<comment type="caution">
    <text evidence="1">The sequence shown here is derived from an EMBL/GenBank/DDBJ whole genome shotgun (WGS) entry which is preliminary data.</text>
</comment>
<evidence type="ECO:0000313" key="1">
    <source>
        <dbReference type="EMBL" id="MDM3928676.1"/>
    </source>
</evidence>
<evidence type="ECO:0000313" key="2">
    <source>
        <dbReference type="Proteomes" id="UP001529272"/>
    </source>
</evidence>
<dbReference type="EMBL" id="JASZZX010000025">
    <property type="protein sequence ID" value="MDM3928676.1"/>
    <property type="molecule type" value="Genomic_DNA"/>
</dbReference>
<dbReference type="SUPFAM" id="SSF102198">
    <property type="entry name" value="Putative cyclase"/>
    <property type="match status" value="1"/>
</dbReference>
<dbReference type="GO" id="GO:0016787">
    <property type="term" value="F:hydrolase activity"/>
    <property type="evidence" value="ECO:0007669"/>
    <property type="project" value="UniProtKB-KW"/>
</dbReference>
<dbReference type="InterPro" id="IPR037175">
    <property type="entry name" value="KFase_sf"/>
</dbReference>
<dbReference type="Proteomes" id="UP001529272">
    <property type="component" value="Unassembled WGS sequence"/>
</dbReference>
<name>A0ABT7P6G5_MYCIT</name>
<keyword evidence="1" id="KW-0378">Hydrolase</keyword>
<keyword evidence="2" id="KW-1185">Reference proteome</keyword>
<organism evidence="1 2">
    <name type="scientific">Mycobacterium intracellulare subsp. chimaera</name>
    <dbReference type="NCBI Taxonomy" id="222805"/>
    <lineage>
        <taxon>Bacteria</taxon>
        <taxon>Bacillati</taxon>
        <taxon>Actinomycetota</taxon>
        <taxon>Actinomycetes</taxon>
        <taxon>Mycobacteriales</taxon>
        <taxon>Mycobacteriaceae</taxon>
        <taxon>Mycobacterium</taxon>
        <taxon>Mycobacterium avium complex (MAC)</taxon>
    </lineage>
</organism>
<dbReference type="Gene3D" id="3.50.30.50">
    <property type="entry name" value="Putative cyclase"/>
    <property type="match status" value="1"/>
</dbReference>
<proteinExistence type="predicted"/>
<sequence length="257" mass="27498">MKFLGVDGIEIVNLAHTWAPGKICHYPGDPEYQLREVATIDDDGYALNYVSVGEHTGTHWGAPSHFNAGAAAAQDLDAEDFFLPAVTIDIERQAAHDTDYAVSVDDLQAWVAEHGPFPDQCAVLLNTGWHKRWPTQQYANLDDNGEPRHPGFSLAAAQWLLDAGALGRRGALGTDAFSPDVGGDSSFGVSKLLYQEHRLSLEVLAHLDQLPPRGFWITVGGFINVGGSGSPASIYALIPSTDEPRGDPSVPVGSVSG</sequence>